<sequence length="355" mass="40670">MHIALPVAEPYTDPFQDRVCEYEQESSEMEYADPRRSGVRITVQDPAVYGRQGSLYDGKDLCRRQIDSKQRQLVARHQFNVHLKPNNEVSQKCLELWADRRSLEVQQAQQQSSTEQSASTSFESNTEPIPCDPLDSRRRSGFLELPQTAVSKRQKYKNLLLHRKSDRDRHTPVQVHGNSLDSALSTDSNVSMVVNIGTFSTDSNRSDQTEIGTGAEFTSQSGSSESRNEPRPSQPIEAQPYAYFNPVASRSQVPGLSCTTAARQTKFDCLRRDYSIDSQTDRLFQEFIRVDPRFETHSWNNRRRSGGSRRNTASRLNGFPKKHRTLDIDEMRDSNRMPIPLIYFSEDLPILQNDF</sequence>
<organism evidence="4">
    <name type="scientific">Gongylonema pulchrum</name>
    <dbReference type="NCBI Taxonomy" id="637853"/>
    <lineage>
        <taxon>Eukaryota</taxon>
        <taxon>Metazoa</taxon>
        <taxon>Ecdysozoa</taxon>
        <taxon>Nematoda</taxon>
        <taxon>Chromadorea</taxon>
        <taxon>Rhabditida</taxon>
        <taxon>Spirurina</taxon>
        <taxon>Spiruromorpha</taxon>
        <taxon>Spiruroidea</taxon>
        <taxon>Gongylonematidae</taxon>
        <taxon>Gongylonema</taxon>
    </lineage>
</organism>
<name>A0A183E2C0_9BILA</name>
<protein>
    <submittedName>
        <fullName evidence="2 4">Uncharacterized protein</fullName>
    </submittedName>
</protein>
<feature type="region of interest" description="Disordered" evidence="1">
    <location>
        <begin position="161"/>
        <end position="184"/>
    </location>
</feature>
<accession>A0A183E2C0</accession>
<feature type="region of interest" description="Disordered" evidence="1">
    <location>
        <begin position="199"/>
        <end position="237"/>
    </location>
</feature>
<gene>
    <name evidence="2" type="ORF">GPUH_LOCUS15111</name>
</gene>
<reference evidence="4" key="1">
    <citation type="submission" date="2016-06" db="UniProtKB">
        <authorList>
            <consortium name="WormBaseParasite"/>
        </authorList>
    </citation>
    <scope>IDENTIFICATION</scope>
</reference>
<dbReference type="OrthoDB" id="6247020at2759"/>
<evidence type="ECO:0000313" key="4">
    <source>
        <dbReference type="WBParaSite" id="GPUH_0001513101-mRNA-1"/>
    </source>
</evidence>
<reference evidence="2 3" key="2">
    <citation type="submission" date="2018-11" db="EMBL/GenBank/DDBJ databases">
        <authorList>
            <consortium name="Pathogen Informatics"/>
        </authorList>
    </citation>
    <scope>NUCLEOTIDE SEQUENCE [LARGE SCALE GENOMIC DNA]</scope>
</reference>
<evidence type="ECO:0000313" key="3">
    <source>
        <dbReference type="Proteomes" id="UP000271098"/>
    </source>
</evidence>
<feature type="region of interest" description="Disordered" evidence="1">
    <location>
        <begin position="107"/>
        <end position="148"/>
    </location>
</feature>
<evidence type="ECO:0000313" key="2">
    <source>
        <dbReference type="EMBL" id="VDN25384.1"/>
    </source>
</evidence>
<dbReference type="WBParaSite" id="GPUH_0001513101-mRNA-1">
    <property type="protein sequence ID" value="GPUH_0001513101-mRNA-1"/>
    <property type="gene ID" value="GPUH_0001513101"/>
</dbReference>
<dbReference type="Proteomes" id="UP000271098">
    <property type="component" value="Unassembled WGS sequence"/>
</dbReference>
<feature type="compositionally biased region" description="Polar residues" evidence="1">
    <location>
        <begin position="216"/>
        <end position="225"/>
    </location>
</feature>
<feature type="compositionally biased region" description="Low complexity" evidence="1">
    <location>
        <begin position="107"/>
        <end position="124"/>
    </location>
</feature>
<keyword evidence="3" id="KW-1185">Reference proteome</keyword>
<dbReference type="AlphaFoldDB" id="A0A183E2C0"/>
<evidence type="ECO:0000256" key="1">
    <source>
        <dbReference type="SAM" id="MobiDB-lite"/>
    </source>
</evidence>
<dbReference type="EMBL" id="UYRT01082042">
    <property type="protein sequence ID" value="VDN25384.1"/>
    <property type="molecule type" value="Genomic_DNA"/>
</dbReference>
<proteinExistence type="predicted"/>
<feature type="region of interest" description="Disordered" evidence="1">
    <location>
        <begin position="298"/>
        <end position="320"/>
    </location>
</feature>